<dbReference type="AlphaFoldDB" id="A0A5M6CE31"/>
<sequence length="273" mass="31591">MNKNYILYSLLLFFFFQDINAFAQNLLKSIPTEEARFITTDELGNVYLVREDNALIRYNNNGDSTGNFRSIQNGELKSIDASNPLRILLYYSNASKILLLDRMLSVKNELDLKKLQIFNAPVVAMSTDGKIWVYDYVNARLKKFDDQLNITNTGNDMRQESQTVPNPAVLIERDSKVYMADPQNGIYTFDRFAGYINTLEIKNVYGLQIFGTQLVYPEADSLISYDLQTLARKAIQLPGDKKFLQARMERNRLYFLFETRLEIYEIGNEEGEK</sequence>
<evidence type="ECO:0008006" key="3">
    <source>
        <dbReference type="Google" id="ProtNLM"/>
    </source>
</evidence>
<name>A0A5M6CE31_9BACT</name>
<dbReference type="SUPFAM" id="SSF63829">
    <property type="entry name" value="Calcium-dependent phosphotriesterase"/>
    <property type="match status" value="1"/>
</dbReference>
<proteinExistence type="predicted"/>
<keyword evidence="2" id="KW-1185">Reference proteome</keyword>
<comment type="caution">
    <text evidence="1">The sequence shown here is derived from an EMBL/GenBank/DDBJ whole genome shotgun (WGS) entry which is preliminary data.</text>
</comment>
<reference evidence="1 2" key="1">
    <citation type="submission" date="2019-09" db="EMBL/GenBank/DDBJ databases">
        <title>Genome sequence and assembly of Taibaiella sp.</title>
        <authorList>
            <person name="Chhetri G."/>
        </authorList>
    </citation>
    <scope>NUCLEOTIDE SEQUENCE [LARGE SCALE GENOMIC DNA]</scope>
    <source>
        <strain evidence="1 2">KVB11</strain>
    </source>
</reference>
<dbReference type="InterPro" id="IPR011042">
    <property type="entry name" value="6-blade_b-propeller_TolB-like"/>
</dbReference>
<gene>
    <name evidence="1" type="ORF">F0919_12850</name>
</gene>
<organism evidence="1 2">
    <name type="scientific">Taibaiella lutea</name>
    <dbReference type="NCBI Taxonomy" id="2608001"/>
    <lineage>
        <taxon>Bacteria</taxon>
        <taxon>Pseudomonadati</taxon>
        <taxon>Bacteroidota</taxon>
        <taxon>Chitinophagia</taxon>
        <taxon>Chitinophagales</taxon>
        <taxon>Chitinophagaceae</taxon>
        <taxon>Taibaiella</taxon>
    </lineage>
</organism>
<accession>A0A5M6CE31</accession>
<dbReference type="EMBL" id="VWSH01000003">
    <property type="protein sequence ID" value="KAA5533424.1"/>
    <property type="molecule type" value="Genomic_DNA"/>
</dbReference>
<dbReference type="Gene3D" id="2.120.10.30">
    <property type="entry name" value="TolB, C-terminal domain"/>
    <property type="match status" value="1"/>
</dbReference>
<evidence type="ECO:0000313" key="1">
    <source>
        <dbReference type="EMBL" id="KAA5533424.1"/>
    </source>
</evidence>
<dbReference type="Proteomes" id="UP000323632">
    <property type="component" value="Unassembled WGS sequence"/>
</dbReference>
<protein>
    <recommendedName>
        <fullName evidence="3">6-bladed beta-propeller</fullName>
    </recommendedName>
</protein>
<dbReference type="RefSeq" id="WP_150033171.1">
    <property type="nucleotide sequence ID" value="NZ_VWSH01000003.1"/>
</dbReference>
<evidence type="ECO:0000313" key="2">
    <source>
        <dbReference type="Proteomes" id="UP000323632"/>
    </source>
</evidence>